<feature type="domain" description="Major facilitator superfamily (MFS) profile" evidence="8">
    <location>
        <begin position="63"/>
        <end position="528"/>
    </location>
</feature>
<feature type="transmembrane region" description="Helical" evidence="7">
    <location>
        <begin position="404"/>
        <end position="430"/>
    </location>
</feature>
<feature type="transmembrane region" description="Helical" evidence="7">
    <location>
        <begin position="187"/>
        <end position="207"/>
    </location>
</feature>
<keyword evidence="4 7" id="KW-0812">Transmembrane</keyword>
<dbReference type="SUPFAM" id="SSF103473">
    <property type="entry name" value="MFS general substrate transporter"/>
    <property type="match status" value="1"/>
</dbReference>
<evidence type="ECO:0000256" key="5">
    <source>
        <dbReference type="ARBA" id="ARBA00022989"/>
    </source>
</evidence>
<feature type="transmembrane region" description="Helical" evidence="7">
    <location>
        <begin position="378"/>
        <end position="398"/>
    </location>
</feature>
<feature type="transmembrane region" description="Helical" evidence="7">
    <location>
        <begin position="451"/>
        <end position="470"/>
    </location>
</feature>
<keyword evidence="10" id="KW-1185">Reference proteome</keyword>
<dbReference type="InterPro" id="IPR036259">
    <property type="entry name" value="MFS_trans_sf"/>
</dbReference>
<dbReference type="PROSITE" id="PS50850">
    <property type="entry name" value="MFS"/>
    <property type="match status" value="1"/>
</dbReference>
<feature type="transmembrane region" description="Helical" evidence="7">
    <location>
        <begin position="500"/>
        <end position="523"/>
    </location>
</feature>
<keyword evidence="3" id="KW-1003">Cell membrane</keyword>
<feature type="transmembrane region" description="Helical" evidence="7">
    <location>
        <begin position="213"/>
        <end position="237"/>
    </location>
</feature>
<organism evidence="9 10">
    <name type="scientific">Corynebacterium efficiens (strain DSM 44549 / YS-314 / AJ 12310 / JCM 11189 / NBRC 100395)</name>
    <dbReference type="NCBI Taxonomy" id="196164"/>
    <lineage>
        <taxon>Bacteria</taxon>
        <taxon>Bacillati</taxon>
        <taxon>Actinomycetota</taxon>
        <taxon>Actinomycetes</taxon>
        <taxon>Mycobacteriales</taxon>
        <taxon>Corynebacteriaceae</taxon>
        <taxon>Corynebacterium</taxon>
    </lineage>
</organism>
<dbReference type="eggNOG" id="COG0477">
    <property type="taxonomic scope" value="Bacteria"/>
</dbReference>
<dbReference type="CDD" id="cd17321">
    <property type="entry name" value="MFS_MMR_MDR_like"/>
    <property type="match status" value="1"/>
</dbReference>
<dbReference type="InterPro" id="IPR001958">
    <property type="entry name" value="Tet-R_TetA/multi-R_MdtG-like"/>
</dbReference>
<reference evidence="9 10" key="1">
    <citation type="journal article" date="2003" name="Genome Res.">
        <title>Comparative complete genome sequence analysis of the amino acid replacements responsible for the thermostability of Corynebacterium efficiens.</title>
        <authorList>
            <person name="Nishio Y."/>
            <person name="Nakamura Y."/>
            <person name="Kawarabayasi Y."/>
            <person name="Usuda Y."/>
            <person name="Kimura E."/>
            <person name="Sugimoto S."/>
            <person name="Matsui K."/>
            <person name="Yamagishi A."/>
            <person name="Kikuchi H."/>
            <person name="Ikeo K."/>
            <person name="Gojobori T."/>
        </authorList>
    </citation>
    <scope>NUCLEOTIDE SEQUENCE [LARGE SCALE GENOMIC DNA]</scope>
    <source>
        <strain evidence="10">DSM 44549 / YS-314 / AJ 12310 / JCM 11189 / NBRC 100395</strain>
    </source>
</reference>
<feature type="transmembrane region" description="Helical" evidence="7">
    <location>
        <begin position="274"/>
        <end position="293"/>
    </location>
</feature>
<keyword evidence="6 7" id="KW-0472">Membrane</keyword>
<sequence length="531" mass="55800">MVQHFLRVCVWCDLVSSQHRGHSGQLTDSCENTVNIFVRLCPENGNPLELRSMNPTASQRWTFLAVISAGLFLIGVDNSILYTALPVLREELQATELQGLWIINAYPLMLAGLLLGTGTLGDKIGHRLMFLTGLAVFGVASLAAAFSPTAWVLVAARALLGIGAAAMMPATLALIRITFEDERERNTAIGIWGSVALAGAAAGPVLGGVLLEFFWWGSVFLINVPVVLIALVLTLLVAPPNMPNPDKHWDALSSVYALLALTGLVMAIKEAVSPTGQLWLLAVVVAVVGAVLFQRRQASQPEPLLDFSLFRNRLFTGGVIAAGLAMFVVAGLEMTTTQRFQLSAGFSPLEAGFLMTALAAASIPMSVIGGANLHRWGFLPLISGGFLSATVGVALIIWALDVSLIPLVVGLVLVGLGSGATISVASTAIIGSAPVRKAGMAASIEEVSYEFGTLCSVAILGSLFPAFYALSAPAEVADSFATGVDHAVFGEAARAALDSAYVNVLFIALGVALVTTFITAWCFRDNPKRPG</sequence>
<feature type="transmembrane region" description="Helical" evidence="7">
    <location>
        <begin position="152"/>
        <end position="175"/>
    </location>
</feature>
<feature type="transmembrane region" description="Helical" evidence="7">
    <location>
        <begin position="249"/>
        <end position="268"/>
    </location>
</feature>
<dbReference type="PANTHER" id="PTHR42718:SF47">
    <property type="entry name" value="METHYL VIOLOGEN RESISTANCE PROTEIN SMVA"/>
    <property type="match status" value="1"/>
</dbReference>
<dbReference type="KEGG" id="cef:CE2495"/>
<dbReference type="Proteomes" id="UP000001409">
    <property type="component" value="Chromosome"/>
</dbReference>
<evidence type="ECO:0000256" key="4">
    <source>
        <dbReference type="ARBA" id="ARBA00022692"/>
    </source>
</evidence>
<dbReference type="Gene3D" id="1.20.1250.20">
    <property type="entry name" value="MFS general substrate transporter like domains"/>
    <property type="match status" value="1"/>
</dbReference>
<dbReference type="InterPro" id="IPR011701">
    <property type="entry name" value="MFS"/>
</dbReference>
<evidence type="ECO:0000313" key="10">
    <source>
        <dbReference type="Proteomes" id="UP000001409"/>
    </source>
</evidence>
<dbReference type="PRINTS" id="PR01035">
    <property type="entry name" value="TCRTETA"/>
</dbReference>
<name>Q8FMK8_COREF</name>
<feature type="transmembrane region" description="Helical" evidence="7">
    <location>
        <begin position="97"/>
        <end position="116"/>
    </location>
</feature>
<evidence type="ECO:0000256" key="6">
    <source>
        <dbReference type="ARBA" id="ARBA00023136"/>
    </source>
</evidence>
<dbReference type="GO" id="GO:0022857">
    <property type="term" value="F:transmembrane transporter activity"/>
    <property type="evidence" value="ECO:0007669"/>
    <property type="project" value="InterPro"/>
</dbReference>
<dbReference type="HOGENOM" id="CLU_000960_28_2_11"/>
<proteinExistence type="predicted"/>
<dbReference type="GO" id="GO:0005886">
    <property type="term" value="C:plasma membrane"/>
    <property type="evidence" value="ECO:0007669"/>
    <property type="project" value="UniProtKB-SubCell"/>
</dbReference>
<protein>
    <recommendedName>
        <fullName evidence="8">Major facilitator superfamily (MFS) profile domain-containing protein</fullName>
    </recommendedName>
</protein>
<dbReference type="PANTHER" id="PTHR42718">
    <property type="entry name" value="MAJOR FACILITATOR SUPERFAMILY MULTIDRUG TRANSPORTER MFSC"/>
    <property type="match status" value="1"/>
</dbReference>
<dbReference type="AlphaFoldDB" id="Q8FMK8"/>
<feature type="transmembrane region" description="Helical" evidence="7">
    <location>
        <begin position="128"/>
        <end position="146"/>
    </location>
</feature>
<dbReference type="EMBL" id="BA000035">
    <property type="protein sequence ID" value="BAC19305.1"/>
    <property type="molecule type" value="Genomic_DNA"/>
</dbReference>
<evidence type="ECO:0000259" key="8">
    <source>
        <dbReference type="PROSITE" id="PS50850"/>
    </source>
</evidence>
<evidence type="ECO:0000256" key="3">
    <source>
        <dbReference type="ARBA" id="ARBA00022475"/>
    </source>
</evidence>
<keyword evidence="2" id="KW-0813">Transport</keyword>
<comment type="subcellular location">
    <subcellularLocation>
        <location evidence="1">Cell membrane</location>
        <topology evidence="1">Multi-pass membrane protein</topology>
    </subcellularLocation>
</comment>
<feature type="transmembrane region" description="Helical" evidence="7">
    <location>
        <begin position="61"/>
        <end position="85"/>
    </location>
</feature>
<dbReference type="Gene3D" id="1.20.1720.10">
    <property type="entry name" value="Multidrug resistance protein D"/>
    <property type="match status" value="1"/>
</dbReference>
<evidence type="ECO:0000256" key="1">
    <source>
        <dbReference type="ARBA" id="ARBA00004651"/>
    </source>
</evidence>
<keyword evidence="5 7" id="KW-1133">Transmembrane helix</keyword>
<dbReference type="STRING" id="196164.gene:10742941"/>
<dbReference type="InterPro" id="IPR020846">
    <property type="entry name" value="MFS_dom"/>
</dbReference>
<feature type="transmembrane region" description="Helical" evidence="7">
    <location>
        <begin position="352"/>
        <end position="371"/>
    </location>
</feature>
<accession>Q8FMK8</accession>
<evidence type="ECO:0000256" key="2">
    <source>
        <dbReference type="ARBA" id="ARBA00022448"/>
    </source>
</evidence>
<feature type="transmembrane region" description="Helical" evidence="7">
    <location>
        <begin position="314"/>
        <end position="332"/>
    </location>
</feature>
<evidence type="ECO:0000256" key="7">
    <source>
        <dbReference type="SAM" id="Phobius"/>
    </source>
</evidence>
<dbReference type="Pfam" id="PF07690">
    <property type="entry name" value="MFS_1"/>
    <property type="match status" value="1"/>
</dbReference>
<evidence type="ECO:0000313" key="9">
    <source>
        <dbReference type="EMBL" id="BAC19305.1"/>
    </source>
</evidence>